<reference evidence="1" key="1">
    <citation type="submission" date="2021-03" db="EMBL/GenBank/DDBJ databases">
        <title>Description of Psychrosphaera ytuae sp. nov. isolated from deep sea sediment of South China Sea.</title>
        <authorList>
            <person name="Zhang J."/>
            <person name="Xu X.-D."/>
        </authorList>
    </citation>
    <scope>NUCLEOTIDE SEQUENCE</scope>
    <source>
        <strain evidence="1">MTZ26</strain>
    </source>
</reference>
<dbReference type="EMBL" id="CP072110">
    <property type="protein sequence ID" value="QTH63354.1"/>
    <property type="molecule type" value="Genomic_DNA"/>
</dbReference>
<protein>
    <submittedName>
        <fullName evidence="1">Uncharacterized protein</fullName>
    </submittedName>
</protein>
<dbReference type="KEGG" id="psym:J1N51_11515"/>
<gene>
    <name evidence="1" type="ORF">J1N51_11515</name>
</gene>
<proteinExistence type="predicted"/>
<evidence type="ECO:0000313" key="2">
    <source>
        <dbReference type="Proteomes" id="UP000682739"/>
    </source>
</evidence>
<dbReference type="AlphaFoldDB" id="A0A975DAU1"/>
<evidence type="ECO:0000313" key="1">
    <source>
        <dbReference type="EMBL" id="QTH63354.1"/>
    </source>
</evidence>
<dbReference type="RefSeq" id="WP_208831411.1">
    <property type="nucleotide sequence ID" value="NZ_CP072110.1"/>
</dbReference>
<name>A0A975DAU1_9GAMM</name>
<accession>A0A975DAU1</accession>
<sequence>MNTIDIDFDKKLEVKINNERPVNLTDLTVSLLDLSSQFQRFVEHESSEDCDISSELLIKEVRSGSIVVELVTKAAPLVPLLWQGGSLYQWVATASNIIDWFLGKAKNPPQDLTKKDLLQWKNIIEPVAKDAGSQLVISASDNATVINQLILSSEQANAAQNFINRKIANIDEPADHIHKKKVLVWYQTKFDSNSETGDKAIVEAIRKNPTKVIFENNAVKEAMLHGHNSFNKQWHELAYVVDIEVQTISGVPKLYKILRYYEDYTFDPGE</sequence>
<keyword evidence="2" id="KW-1185">Reference proteome</keyword>
<dbReference type="Proteomes" id="UP000682739">
    <property type="component" value="Chromosome"/>
</dbReference>
<organism evidence="1 2">
    <name type="scientific">Psychrosphaera ytuae</name>
    <dbReference type="NCBI Taxonomy" id="2820710"/>
    <lineage>
        <taxon>Bacteria</taxon>
        <taxon>Pseudomonadati</taxon>
        <taxon>Pseudomonadota</taxon>
        <taxon>Gammaproteobacteria</taxon>
        <taxon>Alteromonadales</taxon>
        <taxon>Pseudoalteromonadaceae</taxon>
        <taxon>Psychrosphaera</taxon>
    </lineage>
</organism>